<comment type="function">
    <text evidence="1 10">Catalyzes the reversible adenylation of nicotinate mononucleotide (NaMN) to nicotinic acid adenine dinucleotide (NaAD).</text>
</comment>
<dbReference type="SUPFAM" id="SSF52374">
    <property type="entry name" value="Nucleotidylyl transferase"/>
    <property type="match status" value="1"/>
</dbReference>
<comment type="catalytic activity">
    <reaction evidence="9 10">
        <text>nicotinate beta-D-ribonucleotide + ATP + H(+) = deamido-NAD(+) + diphosphate</text>
        <dbReference type="Rhea" id="RHEA:22860"/>
        <dbReference type="ChEBI" id="CHEBI:15378"/>
        <dbReference type="ChEBI" id="CHEBI:30616"/>
        <dbReference type="ChEBI" id="CHEBI:33019"/>
        <dbReference type="ChEBI" id="CHEBI:57502"/>
        <dbReference type="ChEBI" id="CHEBI:58437"/>
        <dbReference type="EC" id="2.7.7.18"/>
    </reaction>
</comment>
<comment type="similarity">
    <text evidence="10">Belongs to the NadD family.</text>
</comment>
<evidence type="ECO:0000313" key="13">
    <source>
        <dbReference type="Proteomes" id="UP000831947"/>
    </source>
</evidence>
<evidence type="ECO:0000256" key="5">
    <source>
        <dbReference type="ARBA" id="ARBA00022695"/>
    </source>
</evidence>
<evidence type="ECO:0000256" key="9">
    <source>
        <dbReference type="ARBA" id="ARBA00048721"/>
    </source>
</evidence>
<comment type="pathway">
    <text evidence="2 10">Cofactor biosynthesis; NAD(+) biosynthesis; deamido-NAD(+) from nicotinate D-ribonucleotide: step 1/1.</text>
</comment>
<dbReference type="NCBIfam" id="TIGR00482">
    <property type="entry name" value="nicotinate (nicotinamide) nucleotide adenylyltransferase"/>
    <property type="match status" value="1"/>
</dbReference>
<dbReference type="NCBIfam" id="NF000840">
    <property type="entry name" value="PRK00071.1-3"/>
    <property type="match status" value="1"/>
</dbReference>
<reference evidence="12 13" key="1">
    <citation type="journal article" date="2022" name="Int. J. Syst. Evol. Microbiol.">
        <title>Apilactobacillus apisilvae sp. nov., Nicolia spurrieriana gen. nov. sp. nov., Bombilactobacillus folatiphilus sp. nov. and Bombilactobacillus thymidiniphilus sp. nov., four new lactic acid bacterial isolates from stingless bees Tetragonula carbonaria and Austroplebeia australis.</title>
        <authorList>
            <person name="Oliphant S.A."/>
            <person name="Watson-Haigh N.S."/>
            <person name="Sumby K.M."/>
            <person name="Gardner J."/>
            <person name="Groom S."/>
            <person name="Jiranek V."/>
        </authorList>
    </citation>
    <scope>NUCLEOTIDE SEQUENCE [LARGE SCALE GENOMIC DNA]</scope>
    <source>
        <strain evidence="12 13">SG4_A1</strain>
    </source>
</reference>
<evidence type="ECO:0000313" key="12">
    <source>
        <dbReference type="EMBL" id="UQS84372.1"/>
    </source>
</evidence>
<dbReference type="InterPro" id="IPR014729">
    <property type="entry name" value="Rossmann-like_a/b/a_fold"/>
</dbReference>
<name>A0ABY4PGB3_9LACO</name>
<dbReference type="InterPro" id="IPR004821">
    <property type="entry name" value="Cyt_trans-like"/>
</dbReference>
<dbReference type="PANTHER" id="PTHR39321:SF3">
    <property type="entry name" value="PHOSPHOPANTETHEINE ADENYLYLTRANSFERASE"/>
    <property type="match status" value="1"/>
</dbReference>
<gene>
    <name evidence="10" type="primary">nadD</name>
    <name evidence="12" type="ORF">MOO47_06215</name>
</gene>
<dbReference type="HAMAP" id="MF_00244">
    <property type="entry name" value="NaMN_adenylyltr"/>
    <property type="match status" value="1"/>
</dbReference>
<evidence type="ECO:0000256" key="1">
    <source>
        <dbReference type="ARBA" id="ARBA00002324"/>
    </source>
</evidence>
<dbReference type="NCBIfam" id="NF000841">
    <property type="entry name" value="PRK00071.1-4"/>
    <property type="match status" value="1"/>
</dbReference>
<evidence type="ECO:0000256" key="10">
    <source>
        <dbReference type="HAMAP-Rule" id="MF_00244"/>
    </source>
</evidence>
<proteinExistence type="inferred from homology"/>
<evidence type="ECO:0000256" key="8">
    <source>
        <dbReference type="ARBA" id="ARBA00023027"/>
    </source>
</evidence>
<keyword evidence="13" id="KW-1185">Reference proteome</keyword>
<dbReference type="InterPro" id="IPR005248">
    <property type="entry name" value="NadD/NMNAT"/>
</dbReference>
<keyword evidence="8 10" id="KW-0520">NAD</keyword>
<keyword evidence="3 10" id="KW-0662">Pyridine nucleotide biosynthesis</keyword>
<sequence>MQHVGILGGTFNPPHIGHLMMADQVMSQLGLDKIIFLPDANPPHVDHKEAVPVLHRVEMVRRAIINHTNFDLGLMEVERGGISYTYDTVQQLVTEHPENKYYFIIGGDMVAYLPKWHRIDELVQLVQFVGVKRPNISQTSPYPIIWVNMPEVDISSTWIRKTLQNNGSVRYYVPDLVLQYIAEKRLYFNDRKK</sequence>
<dbReference type="PANTHER" id="PTHR39321">
    <property type="entry name" value="NICOTINATE-NUCLEOTIDE ADENYLYLTRANSFERASE-RELATED"/>
    <property type="match status" value="1"/>
</dbReference>
<dbReference type="RefSeq" id="WP_249513556.1">
    <property type="nucleotide sequence ID" value="NZ_CP093365.1"/>
</dbReference>
<keyword evidence="4 10" id="KW-0808">Transferase</keyword>
<dbReference type="GO" id="GO:0004515">
    <property type="term" value="F:nicotinate-nucleotide adenylyltransferase activity"/>
    <property type="evidence" value="ECO:0007669"/>
    <property type="project" value="UniProtKB-EC"/>
</dbReference>
<dbReference type="CDD" id="cd02165">
    <property type="entry name" value="NMNAT"/>
    <property type="match status" value="1"/>
</dbReference>
<dbReference type="Gene3D" id="3.40.50.620">
    <property type="entry name" value="HUPs"/>
    <property type="match status" value="1"/>
</dbReference>
<evidence type="ECO:0000256" key="3">
    <source>
        <dbReference type="ARBA" id="ARBA00022642"/>
    </source>
</evidence>
<keyword evidence="5 10" id="KW-0548">Nucleotidyltransferase</keyword>
<evidence type="ECO:0000256" key="7">
    <source>
        <dbReference type="ARBA" id="ARBA00022840"/>
    </source>
</evidence>
<keyword evidence="7 10" id="KW-0067">ATP-binding</keyword>
<dbReference type="EC" id="2.7.7.18" evidence="10"/>
<protein>
    <recommendedName>
        <fullName evidence="10">Probable nicotinate-nucleotide adenylyltransferase</fullName>
        <ecNumber evidence="10">2.7.7.18</ecNumber>
    </recommendedName>
    <alternativeName>
        <fullName evidence="10">Deamido-NAD(+) diphosphorylase</fullName>
    </alternativeName>
    <alternativeName>
        <fullName evidence="10">Deamido-NAD(+) pyrophosphorylase</fullName>
    </alternativeName>
    <alternativeName>
        <fullName evidence="10">Nicotinate mononucleotide adenylyltransferase</fullName>
        <shortName evidence="10">NaMN adenylyltransferase</shortName>
    </alternativeName>
</protein>
<dbReference type="NCBIfam" id="TIGR00125">
    <property type="entry name" value="cyt_tran_rel"/>
    <property type="match status" value="1"/>
</dbReference>
<organism evidence="12 13">
    <name type="scientific">Bombilactobacillus thymidiniphilus</name>
    <dbReference type="NCBI Taxonomy" id="2923363"/>
    <lineage>
        <taxon>Bacteria</taxon>
        <taxon>Bacillati</taxon>
        <taxon>Bacillota</taxon>
        <taxon>Bacilli</taxon>
        <taxon>Lactobacillales</taxon>
        <taxon>Lactobacillaceae</taxon>
        <taxon>Bombilactobacillus</taxon>
    </lineage>
</organism>
<accession>A0ABY4PGB3</accession>
<evidence type="ECO:0000256" key="2">
    <source>
        <dbReference type="ARBA" id="ARBA00005019"/>
    </source>
</evidence>
<dbReference type="Pfam" id="PF01467">
    <property type="entry name" value="CTP_transf_like"/>
    <property type="match status" value="1"/>
</dbReference>
<evidence type="ECO:0000259" key="11">
    <source>
        <dbReference type="Pfam" id="PF01467"/>
    </source>
</evidence>
<evidence type="ECO:0000256" key="4">
    <source>
        <dbReference type="ARBA" id="ARBA00022679"/>
    </source>
</evidence>
<keyword evidence="6 10" id="KW-0547">Nucleotide-binding</keyword>
<feature type="domain" description="Cytidyltransferase-like" evidence="11">
    <location>
        <begin position="6"/>
        <end position="161"/>
    </location>
</feature>
<dbReference type="Proteomes" id="UP000831947">
    <property type="component" value="Chromosome"/>
</dbReference>
<evidence type="ECO:0000256" key="6">
    <source>
        <dbReference type="ARBA" id="ARBA00022741"/>
    </source>
</evidence>
<dbReference type="EMBL" id="CP093365">
    <property type="protein sequence ID" value="UQS84372.1"/>
    <property type="molecule type" value="Genomic_DNA"/>
</dbReference>